<reference evidence="1 2" key="1">
    <citation type="journal article" date="2023" name="Insect Mol. Biol.">
        <title>Genome sequencing provides insights into the evolution of gene families encoding plant cell wall-degrading enzymes in longhorned beetles.</title>
        <authorList>
            <person name="Shin N.R."/>
            <person name="Okamura Y."/>
            <person name="Kirsch R."/>
            <person name="Pauchet Y."/>
        </authorList>
    </citation>
    <scope>NUCLEOTIDE SEQUENCE [LARGE SCALE GENOMIC DNA]</scope>
    <source>
        <strain evidence="1">EAD_L_NR</strain>
    </source>
</reference>
<gene>
    <name evidence="1" type="ORF">NQ315_014812</name>
</gene>
<dbReference type="EMBL" id="JANEYG010000055">
    <property type="protein sequence ID" value="KAJ8915304.1"/>
    <property type="molecule type" value="Genomic_DNA"/>
</dbReference>
<sequence>MSKAQNSVQSKCTSVNGIISLIRIGKYLVSNPFGSIEVRNFNLAGFFISKQLDLPFSWYKKRNGSLQMEI</sequence>
<name>A0AAV8VM58_9CUCU</name>
<evidence type="ECO:0000313" key="2">
    <source>
        <dbReference type="Proteomes" id="UP001159042"/>
    </source>
</evidence>
<accession>A0AAV8VM58</accession>
<evidence type="ECO:0000313" key="1">
    <source>
        <dbReference type="EMBL" id="KAJ8915304.1"/>
    </source>
</evidence>
<protein>
    <submittedName>
        <fullName evidence="1">Uncharacterized protein</fullName>
    </submittedName>
</protein>
<comment type="caution">
    <text evidence="1">The sequence shown here is derived from an EMBL/GenBank/DDBJ whole genome shotgun (WGS) entry which is preliminary data.</text>
</comment>
<proteinExistence type="predicted"/>
<dbReference type="Proteomes" id="UP001159042">
    <property type="component" value="Unassembled WGS sequence"/>
</dbReference>
<organism evidence="1 2">
    <name type="scientific">Exocentrus adspersus</name>
    <dbReference type="NCBI Taxonomy" id="1586481"/>
    <lineage>
        <taxon>Eukaryota</taxon>
        <taxon>Metazoa</taxon>
        <taxon>Ecdysozoa</taxon>
        <taxon>Arthropoda</taxon>
        <taxon>Hexapoda</taxon>
        <taxon>Insecta</taxon>
        <taxon>Pterygota</taxon>
        <taxon>Neoptera</taxon>
        <taxon>Endopterygota</taxon>
        <taxon>Coleoptera</taxon>
        <taxon>Polyphaga</taxon>
        <taxon>Cucujiformia</taxon>
        <taxon>Chrysomeloidea</taxon>
        <taxon>Cerambycidae</taxon>
        <taxon>Lamiinae</taxon>
        <taxon>Acanthocinini</taxon>
        <taxon>Exocentrus</taxon>
    </lineage>
</organism>
<dbReference type="AlphaFoldDB" id="A0AAV8VM58"/>
<keyword evidence="2" id="KW-1185">Reference proteome</keyword>